<gene>
    <name evidence="2" type="ORF">OCV69_07615</name>
</gene>
<dbReference type="Gene3D" id="1.20.58.1290">
    <property type="entry name" value="CarD-like, C-terminal domain"/>
    <property type="match status" value="1"/>
</dbReference>
<protein>
    <submittedName>
        <fullName evidence="2">CarD family transcriptional regulator</fullName>
    </submittedName>
</protein>
<organism evidence="2 3">
    <name type="scientific">Alitiscatomonas aceti</name>
    <dbReference type="NCBI Taxonomy" id="2981724"/>
    <lineage>
        <taxon>Bacteria</taxon>
        <taxon>Bacillati</taxon>
        <taxon>Bacillota</taxon>
        <taxon>Clostridia</taxon>
        <taxon>Lachnospirales</taxon>
        <taxon>Lachnospiraceae</taxon>
        <taxon>Alitiscatomonas</taxon>
    </lineage>
</organism>
<sequence length="171" mass="19740">MPRKNDYVNYGNQGICKIEDIRPMKFSFDTCEREYYILKPVHQESACIFVPAENQKLIEQMRPILSPEDIDQTILSVKNHTISWTNDRKQRTIKFQDILSRRDECELLQLASCLYLKSKDNAKGLCSSDAQILKKVEAIIAQEFSFSLNISAGEVGTYIRKKLDMPETIKA</sequence>
<dbReference type="Proteomes" id="UP001652395">
    <property type="component" value="Unassembled WGS sequence"/>
</dbReference>
<proteinExistence type="predicted"/>
<dbReference type="Gene3D" id="2.40.10.170">
    <property type="match status" value="1"/>
</dbReference>
<dbReference type="SMART" id="SM01058">
    <property type="entry name" value="CarD_TRCF"/>
    <property type="match status" value="1"/>
</dbReference>
<dbReference type="EMBL" id="JAOQJF010000011">
    <property type="protein sequence ID" value="MCU6799800.1"/>
    <property type="molecule type" value="Genomic_DNA"/>
</dbReference>
<dbReference type="SUPFAM" id="SSF141259">
    <property type="entry name" value="CarD-like"/>
    <property type="match status" value="1"/>
</dbReference>
<dbReference type="RefSeq" id="WP_158358472.1">
    <property type="nucleotide sequence ID" value="NZ_JAOQJF010000011.1"/>
</dbReference>
<feature type="domain" description="CarD-like/TRCF RNAP-interacting" evidence="1">
    <location>
        <begin position="1"/>
        <end position="115"/>
    </location>
</feature>
<reference evidence="2 3" key="1">
    <citation type="journal article" date="2021" name="ISME Commun">
        <title>Automated analysis of genomic sequences facilitates high-throughput and comprehensive description of bacteria.</title>
        <authorList>
            <person name="Hitch T.C.A."/>
        </authorList>
    </citation>
    <scope>NUCLEOTIDE SEQUENCE [LARGE SCALE GENOMIC DNA]</scope>
    <source>
        <strain evidence="3">f_CCE</strain>
    </source>
</reference>
<keyword evidence="3" id="KW-1185">Reference proteome</keyword>
<name>A0ABT2UYU3_9FIRM</name>
<evidence type="ECO:0000259" key="1">
    <source>
        <dbReference type="SMART" id="SM01058"/>
    </source>
</evidence>
<dbReference type="Pfam" id="PF02559">
    <property type="entry name" value="CarD_TRCF_RID"/>
    <property type="match status" value="1"/>
</dbReference>
<dbReference type="InterPro" id="IPR036101">
    <property type="entry name" value="CarD-like/TRCF_RID_sf"/>
</dbReference>
<accession>A0ABT2UYU3</accession>
<evidence type="ECO:0000313" key="3">
    <source>
        <dbReference type="Proteomes" id="UP001652395"/>
    </source>
</evidence>
<dbReference type="InterPro" id="IPR042215">
    <property type="entry name" value="CarD-like_C"/>
</dbReference>
<comment type="caution">
    <text evidence="2">The sequence shown here is derived from an EMBL/GenBank/DDBJ whole genome shotgun (WGS) entry which is preliminary data.</text>
</comment>
<dbReference type="InterPro" id="IPR003711">
    <property type="entry name" value="CarD-like/TRCF_RID"/>
</dbReference>
<evidence type="ECO:0000313" key="2">
    <source>
        <dbReference type="EMBL" id="MCU6799800.1"/>
    </source>
</evidence>